<feature type="compositionally biased region" description="Low complexity" evidence="1">
    <location>
        <begin position="336"/>
        <end position="367"/>
    </location>
</feature>
<reference evidence="2" key="1">
    <citation type="submission" date="2001-12" db="EMBL/GenBank/DDBJ databases">
        <authorList>
            <person name="Stapleton M."/>
            <person name="Brokstein P."/>
            <person name="Hong L."/>
            <person name="Agbayani A."/>
            <person name="Carlson J."/>
            <person name="Champe M."/>
            <person name="Chavez C."/>
            <person name="Dorsett V."/>
            <person name="Dresnek D."/>
            <person name="Farfan D."/>
            <person name="Frise E."/>
            <person name="George R."/>
            <person name="Gonzalez M."/>
            <person name="Guarin H."/>
            <person name="Kronmiller B."/>
            <person name="Li P."/>
            <person name="Liao G."/>
            <person name="Miranda A."/>
            <person name="Mungall C.J."/>
            <person name="Nunoo J."/>
            <person name="Pacleb J."/>
            <person name="Paragas V."/>
            <person name="Park S."/>
            <person name="Patel S."/>
            <person name="Phouanenavong S."/>
            <person name="Wan K."/>
            <person name="Yu C."/>
            <person name="Lewis S.E."/>
            <person name="Rubin G.M."/>
            <person name="Celniker S."/>
        </authorList>
    </citation>
    <scope>NUCLEOTIDE SEQUENCE</scope>
    <source>
        <strain evidence="2">Berkeley</strain>
    </source>
</reference>
<dbReference type="ExpressionAtlas" id="Q8SZU5">
    <property type="expression patterns" value="baseline and differential"/>
</dbReference>
<feature type="compositionally biased region" description="Gly residues" evidence="1">
    <location>
        <begin position="368"/>
        <end position="379"/>
    </location>
</feature>
<feature type="region of interest" description="Disordered" evidence="1">
    <location>
        <begin position="336"/>
        <end position="379"/>
    </location>
</feature>
<name>Q8SZU5_DROME</name>
<gene>
    <name evidence="2 3" type="ORF">CG7518</name>
</gene>
<dbReference type="OrthoDB" id="10044608at2759"/>
<dbReference type="AGR" id="FB:FBgn0038108"/>
<dbReference type="AlphaFoldDB" id="Q8SZU5"/>
<dbReference type="InterPro" id="IPR029717">
    <property type="entry name" value="FAM193"/>
</dbReference>
<dbReference type="PANTHER" id="PTHR15109:SF4">
    <property type="entry name" value="FAM193 C-TERMINAL DOMAIN-CONTAINING PROTEIN"/>
    <property type="match status" value="1"/>
</dbReference>
<accession>Q8SZU5</accession>
<dbReference type="FlyBase" id="FBgn0038108">
    <property type="gene designation" value="CG7518"/>
</dbReference>
<sequence length="633" mass="66346">MGYFNPNEIAIPPQSGSYASTLAQQLQHLRISQPGGSSNSKEASQSPNCSIMDQLNRGVQVEHLSLPPGITLTKVDPAKSEQLRQKSESIRLLSKPLAEQQQQQHHFQQQSHLLAGYYGAAGAAGMDPNGVIMVEANPRPNRSQAPVAPPNVAAAASAASANGKASRRRRRNRGKSGGGSGGNPGSSGAANKQRTGGEGGGSAAGAADGQILANSPATAATIEANASGNIITLRNPMFHQGNGPVAGGGMMPPNPNPMPPVRSFGAGLPVPPAMSLDQPAAIIKNENGMFTIRNPALHQAVTNGLAMGGYRQFGGNVNYYTPQEAVAEAARAAQQKLQQQQQAGSAAPVAHGGGDSSNFSYFSSGSASGNGSGSSNGGNGTHNNISISCTNVPPTSAESPGRLVGEAAVIARPKHSQKCLSAIGSELKQKASKWPCFGQQQQQQQQQQDYSNSAGGSTSGVPLQEQYQQSSYYNGFEVFSAAAATASHGPGNGGVSTDCHMHHNCGDDSPPPTITGFNSYLEGIPNTGVIRYDDAAFLKNLIPGQHLNNENEKVTSQENVFPFALCCNKIHKSLFLVFLKCHMLFLHSCIRIFAGLHTQYFGVQLHAQQRVAVAASRGDHQRVWKPGTLLQRL</sequence>
<feature type="compositionally biased region" description="Low complexity" evidence="1">
    <location>
        <begin position="150"/>
        <end position="164"/>
    </location>
</feature>
<feature type="compositionally biased region" description="Basic residues" evidence="1">
    <location>
        <begin position="165"/>
        <end position="174"/>
    </location>
</feature>
<dbReference type="VEuPathDB" id="VectorBase:FBgn0038108"/>
<feature type="region of interest" description="Disordered" evidence="1">
    <location>
        <begin position="133"/>
        <end position="207"/>
    </location>
</feature>
<dbReference type="EMBL" id="AY070504">
    <property type="protein sequence ID" value="AAL47975.1"/>
    <property type="molecule type" value="mRNA"/>
</dbReference>
<feature type="compositionally biased region" description="Gly residues" evidence="1">
    <location>
        <begin position="175"/>
        <end position="185"/>
    </location>
</feature>
<dbReference type="PANTHER" id="PTHR15109">
    <property type="entry name" value="AGAP004327-PA"/>
    <property type="match status" value="1"/>
</dbReference>
<evidence type="ECO:0000256" key="1">
    <source>
        <dbReference type="SAM" id="MobiDB-lite"/>
    </source>
</evidence>
<feature type="compositionally biased region" description="Low complexity" evidence="1">
    <location>
        <begin position="439"/>
        <end position="448"/>
    </location>
</feature>
<evidence type="ECO:0000313" key="2">
    <source>
        <dbReference type="EMBL" id="AAL47975.1"/>
    </source>
</evidence>
<organism evidence="2">
    <name type="scientific">Drosophila melanogaster</name>
    <name type="common">Fruit fly</name>
    <dbReference type="NCBI Taxonomy" id="7227"/>
    <lineage>
        <taxon>Eukaryota</taxon>
        <taxon>Metazoa</taxon>
        <taxon>Ecdysozoa</taxon>
        <taxon>Arthropoda</taxon>
        <taxon>Hexapoda</taxon>
        <taxon>Insecta</taxon>
        <taxon>Pterygota</taxon>
        <taxon>Neoptera</taxon>
        <taxon>Endopterygota</taxon>
        <taxon>Diptera</taxon>
        <taxon>Brachycera</taxon>
        <taxon>Muscomorpha</taxon>
        <taxon>Ephydroidea</taxon>
        <taxon>Drosophilidae</taxon>
        <taxon>Drosophila</taxon>
        <taxon>Sophophora</taxon>
    </lineage>
</organism>
<feature type="compositionally biased region" description="Polar residues" evidence="1">
    <location>
        <begin position="449"/>
        <end position="462"/>
    </location>
</feature>
<proteinExistence type="evidence at transcript level"/>
<protein>
    <submittedName>
        <fullName evidence="2">GH08916p</fullName>
    </submittedName>
</protein>
<dbReference type="PeptideAtlas" id="Q8SZU5"/>
<dbReference type="Bgee" id="FBgn0038108">
    <property type="expression patterns" value="Expressed in spermatocyte in testis and 223 other cell types or tissues"/>
</dbReference>
<evidence type="ECO:0000313" key="3">
    <source>
        <dbReference type="FlyBase" id="FBgn0038108"/>
    </source>
</evidence>
<feature type="region of interest" description="Disordered" evidence="1">
    <location>
        <begin position="438"/>
        <end position="462"/>
    </location>
</feature>